<proteinExistence type="predicted"/>
<evidence type="ECO:0000259" key="1">
    <source>
        <dbReference type="Pfam" id="PF01048"/>
    </source>
</evidence>
<dbReference type="EMBL" id="KL367513">
    <property type="protein sequence ID" value="KFD67568.1"/>
    <property type="molecule type" value="Genomic_DNA"/>
</dbReference>
<dbReference type="GO" id="GO:0005829">
    <property type="term" value="C:cytosol"/>
    <property type="evidence" value="ECO:0007669"/>
    <property type="project" value="TreeGrafter"/>
</dbReference>
<dbReference type="SUPFAM" id="SSF53167">
    <property type="entry name" value="Purine and uridine phosphorylases"/>
    <property type="match status" value="1"/>
</dbReference>
<protein>
    <recommendedName>
        <fullName evidence="1">Nucleoside phosphorylase domain-containing protein</fullName>
    </recommendedName>
</protein>
<accession>A0A085NDM2</accession>
<gene>
    <name evidence="2" type="ORF">M514_03491</name>
</gene>
<name>A0A085NDM2_9BILA</name>
<dbReference type="PANTHER" id="PTHR43691">
    <property type="entry name" value="URIDINE PHOSPHORYLASE"/>
    <property type="match status" value="1"/>
</dbReference>
<feature type="domain" description="Nucleoside phosphorylase" evidence="1">
    <location>
        <begin position="121"/>
        <end position="239"/>
    </location>
</feature>
<dbReference type="GO" id="GO:0004850">
    <property type="term" value="F:uridine phosphorylase activity"/>
    <property type="evidence" value="ECO:0007669"/>
    <property type="project" value="TreeGrafter"/>
</dbReference>
<dbReference type="GO" id="GO:0006218">
    <property type="term" value="P:uridine catabolic process"/>
    <property type="evidence" value="ECO:0007669"/>
    <property type="project" value="TreeGrafter"/>
</dbReference>
<dbReference type="PANTHER" id="PTHR43691:SF11">
    <property type="entry name" value="FI09636P-RELATED"/>
    <property type="match status" value="1"/>
</dbReference>
<organism evidence="2">
    <name type="scientific">Trichuris suis</name>
    <name type="common">pig whipworm</name>
    <dbReference type="NCBI Taxonomy" id="68888"/>
    <lineage>
        <taxon>Eukaryota</taxon>
        <taxon>Metazoa</taxon>
        <taxon>Ecdysozoa</taxon>
        <taxon>Nematoda</taxon>
        <taxon>Enoplea</taxon>
        <taxon>Dorylaimia</taxon>
        <taxon>Trichinellida</taxon>
        <taxon>Trichuridae</taxon>
        <taxon>Trichuris</taxon>
    </lineage>
</organism>
<evidence type="ECO:0000313" key="2">
    <source>
        <dbReference type="EMBL" id="KFD67568.1"/>
    </source>
</evidence>
<dbReference type="InterPro" id="IPR035994">
    <property type="entry name" value="Nucleoside_phosphorylase_sf"/>
</dbReference>
<dbReference type="Pfam" id="PF01048">
    <property type="entry name" value="PNP_UDP_1"/>
    <property type="match status" value="1"/>
</dbReference>
<dbReference type="InterPro" id="IPR000845">
    <property type="entry name" value="Nucleoside_phosphorylase_d"/>
</dbReference>
<dbReference type="Proteomes" id="UP000030758">
    <property type="component" value="Unassembled WGS sequence"/>
</dbReference>
<dbReference type="Gene3D" id="3.40.50.1580">
    <property type="entry name" value="Nucleoside phosphorylase domain"/>
    <property type="match status" value="2"/>
</dbReference>
<sequence>MTSRRDVSRYREATEGRRFRREMNFAADFGLFARTKVSHNLHHFGLSTNDVNFKEAFKDVKFVLCGSNAVVMQRVARYISEQLSAPVPYGSRVRNLSKKERFAVFKAVRKWISSMLYCATRSVEVGSVIITTCAVNALMQPHFETCSFGTRMQYDSSLDAELVKELCQICKSMDIDYTTGLTMESNDFYEEEGRLDGGLCAYKRKQQKSYLEKLYSQGVKNMQMGCSCFAAFCKRVNAKGTKSYASTICCTGIVNVCLADRFDEGQYPLPAVKLELYEMMPCEVVVQLMKKQLKPEGTGYL</sequence>
<dbReference type="AlphaFoldDB" id="A0A085NDM2"/>
<reference evidence="2" key="1">
    <citation type="journal article" date="2014" name="Nat. Genet.">
        <title>Genome and transcriptome of the porcine whipworm Trichuris suis.</title>
        <authorList>
            <person name="Jex A.R."/>
            <person name="Nejsum P."/>
            <person name="Schwarz E.M."/>
            <person name="Hu L."/>
            <person name="Young N.D."/>
            <person name="Hall R.S."/>
            <person name="Korhonen P.K."/>
            <person name="Liao S."/>
            <person name="Thamsborg S."/>
            <person name="Xia J."/>
            <person name="Xu P."/>
            <person name="Wang S."/>
            <person name="Scheerlinck J.P."/>
            <person name="Hofmann A."/>
            <person name="Sternberg P.W."/>
            <person name="Wang J."/>
            <person name="Gasser R.B."/>
        </authorList>
    </citation>
    <scope>NUCLEOTIDE SEQUENCE [LARGE SCALE GENOMIC DNA]</scope>
    <source>
        <strain evidence="2">DCEP-RM93F</strain>
    </source>
</reference>